<comment type="caution">
    <text evidence="2">The sequence shown here is derived from an EMBL/GenBank/DDBJ whole genome shotgun (WGS) entry which is preliminary data.</text>
</comment>
<dbReference type="PANTHER" id="PTHR33428:SF14">
    <property type="entry name" value="CARBOXYLESTERASE TYPE B DOMAIN-CONTAINING PROTEIN"/>
    <property type="match status" value="1"/>
</dbReference>
<evidence type="ECO:0000313" key="3">
    <source>
        <dbReference type="Proteomes" id="UP000016570"/>
    </source>
</evidence>
<dbReference type="AlphaFoldDB" id="U2ZZC4"/>
<dbReference type="eggNOG" id="COG4188">
    <property type="taxonomic scope" value="Bacteria"/>
</dbReference>
<dbReference type="EMBL" id="BATJ01000005">
    <property type="protein sequence ID" value="GAD66780.1"/>
    <property type="molecule type" value="Genomic_DNA"/>
</dbReference>
<dbReference type="SUPFAM" id="SSF53474">
    <property type="entry name" value="alpha/beta-Hydrolases"/>
    <property type="match status" value="1"/>
</dbReference>
<dbReference type="Gene3D" id="3.40.50.1820">
    <property type="entry name" value="alpha/beta hydrolase"/>
    <property type="match status" value="1"/>
</dbReference>
<dbReference type="RefSeq" id="WP_021704758.1">
    <property type="nucleotide sequence ID" value="NZ_BATJ01000005.1"/>
</dbReference>
<organism evidence="2 3">
    <name type="scientific">Vibrio proteolyticus NBRC 13287</name>
    <dbReference type="NCBI Taxonomy" id="1219065"/>
    <lineage>
        <taxon>Bacteria</taxon>
        <taxon>Pseudomonadati</taxon>
        <taxon>Pseudomonadota</taxon>
        <taxon>Gammaproteobacteria</taxon>
        <taxon>Vibrionales</taxon>
        <taxon>Vibrionaceae</taxon>
        <taxon>Vibrio</taxon>
    </lineage>
</organism>
<dbReference type="PANTHER" id="PTHR33428">
    <property type="entry name" value="CHLOROPHYLLASE-2, CHLOROPLASTIC"/>
    <property type="match status" value="1"/>
</dbReference>
<feature type="signal peptide" evidence="1">
    <location>
        <begin position="1"/>
        <end position="18"/>
    </location>
</feature>
<dbReference type="ESTHER" id="vibpr-u2zzc4">
    <property type="family name" value="Chlorophyllase"/>
</dbReference>
<proteinExistence type="predicted"/>
<gene>
    <name evidence="2" type="ORF">VPR01S_05_00750</name>
</gene>
<evidence type="ECO:0008006" key="4">
    <source>
        <dbReference type="Google" id="ProtNLM"/>
    </source>
</evidence>
<dbReference type="InterPro" id="IPR029058">
    <property type="entry name" value="AB_hydrolase_fold"/>
</dbReference>
<keyword evidence="3" id="KW-1185">Reference proteome</keyword>
<reference evidence="2 3" key="1">
    <citation type="submission" date="2013-09" db="EMBL/GenBank/DDBJ databases">
        <title>Whole genome shotgun sequence of Vibrio proteolyticus NBRC 13287.</title>
        <authorList>
            <person name="Isaki S."/>
            <person name="Hosoyama A."/>
            <person name="Numata M."/>
            <person name="Hashimoto M."/>
            <person name="Hosoyama Y."/>
            <person name="Tsuchikane K."/>
            <person name="Noguchi M."/>
            <person name="Hirakata S."/>
            <person name="Ichikawa N."/>
            <person name="Ohji S."/>
            <person name="Yamazoe A."/>
            <person name="Fujita N."/>
        </authorList>
    </citation>
    <scope>NUCLEOTIDE SEQUENCE [LARGE SCALE GENOMIC DNA]</scope>
    <source>
        <strain evidence="2 3">NBRC 13287</strain>
    </source>
</reference>
<sequence length="249" mass="27890">MRTFAGLLLTLAAFATQADTLNIIDGQRERVIPVTIGYPTDPSSCLVTSPCPVAVISAGYRVPYQQYQFLSEPLNTQGYLTVAVDHELENDPPLSRTGDLYQTRIENWRRGAQTLDYLQRELAKKFPEYQFDHLTLIGHSNGGDISAWLANENQPYVSAVITLDHRRVSLPKRSDVRVLSLRATEYPTAAEVLLSDNEQQQYDGCIVTIPDSKHMDMSDYGKPEIKQQVAAVVTGFLAHQPCHEIKALR</sequence>
<evidence type="ECO:0000256" key="1">
    <source>
        <dbReference type="SAM" id="SignalP"/>
    </source>
</evidence>
<feature type="chain" id="PRO_5004637503" description="Alpha/beta hydrolase" evidence="1">
    <location>
        <begin position="19"/>
        <end position="249"/>
    </location>
</feature>
<evidence type="ECO:0000313" key="2">
    <source>
        <dbReference type="EMBL" id="GAD66780.1"/>
    </source>
</evidence>
<keyword evidence="1" id="KW-0732">Signal</keyword>
<accession>U2ZZC4</accession>
<protein>
    <recommendedName>
        <fullName evidence="4">Alpha/beta hydrolase</fullName>
    </recommendedName>
</protein>
<dbReference type="Proteomes" id="UP000016570">
    <property type="component" value="Unassembled WGS sequence"/>
</dbReference>
<name>U2ZZC4_VIBPR</name>
<dbReference type="STRING" id="1219065.VPR01S_05_00750"/>